<sequence length="456" mass="49638">MNVIDSAEIKDADRTAIPRELREIHSPWNDLRGRADFTEFPHTADGAQTALAALRALFVPTRFRLRGWSEEQLELLDAMHGEWRLLVVSGMPTTADLTWDGVVDAITAWFAEFGGEGPVLLGPDDCDLLNDITGAWVRWIKASLAHRTLTYLLRCVECEDTEAWSGPALDRAALASAAERSVHEGIGVQSFALLRAIGGPQGEASLARLCAGPLDVYDRTAAREALWGLRRRSYPDSSSLRVRPGESLVPSALSEAAIPWSCGFVDPDVPHEPLPYTPANLRLVQRALAGCEAVDVPPWSEFPPDTPVPDNDPDLSLVELDTVLAAVVPYASMFTRENLAVAQRECRLLGIVAEPDGGAEGVQEPFVSAAVFCLVRAITGGAFDWLARNPEPESAERWSVEAAMRAVRRGVADKRAMQLLLWSDTELSRRALAQIESDTGLPGALRDAVSDGVDLY</sequence>
<organism evidence="1 2">
    <name type="scientific">Streptomyces laculatispora</name>
    <dbReference type="NCBI Taxonomy" id="887464"/>
    <lineage>
        <taxon>Bacteria</taxon>
        <taxon>Bacillati</taxon>
        <taxon>Actinomycetota</taxon>
        <taxon>Actinomycetes</taxon>
        <taxon>Kitasatosporales</taxon>
        <taxon>Streptomycetaceae</taxon>
        <taxon>Streptomyces</taxon>
    </lineage>
</organism>
<evidence type="ECO:0000313" key="1">
    <source>
        <dbReference type="EMBL" id="WLQ40972.1"/>
    </source>
</evidence>
<evidence type="ECO:0000313" key="2">
    <source>
        <dbReference type="Proteomes" id="UP001229952"/>
    </source>
</evidence>
<dbReference type="RefSeq" id="WP_306087521.1">
    <property type="nucleotide sequence ID" value="NZ_CP120992.1"/>
</dbReference>
<reference evidence="1 2" key="1">
    <citation type="submission" date="2023-03" db="EMBL/GenBank/DDBJ databases">
        <title>Isolation and description of six Streptomyces strains from soil environments, able to metabolize different microbial glucans.</title>
        <authorList>
            <person name="Widen T."/>
            <person name="Larsbrink J."/>
        </authorList>
    </citation>
    <scope>NUCLEOTIDE SEQUENCE [LARGE SCALE GENOMIC DNA]</scope>
    <source>
        <strain evidence="1 2">Mut2</strain>
    </source>
</reference>
<dbReference type="Proteomes" id="UP001229952">
    <property type="component" value="Chromosome"/>
</dbReference>
<proteinExistence type="predicted"/>
<dbReference type="EMBL" id="CP120992">
    <property type="protein sequence ID" value="WLQ40972.1"/>
    <property type="molecule type" value="Genomic_DNA"/>
</dbReference>
<protein>
    <submittedName>
        <fullName evidence="1">Uncharacterized protein</fullName>
    </submittedName>
</protein>
<name>A0ABY9I289_9ACTN</name>
<accession>A0ABY9I289</accession>
<keyword evidence="2" id="KW-1185">Reference proteome</keyword>
<gene>
    <name evidence="1" type="ORF">P8A22_13820</name>
</gene>